<dbReference type="Proteomes" id="UP001529510">
    <property type="component" value="Unassembled WGS sequence"/>
</dbReference>
<protein>
    <submittedName>
        <fullName evidence="2">Uncharacterized protein</fullName>
    </submittedName>
</protein>
<keyword evidence="3" id="KW-1185">Reference proteome</keyword>
<organism evidence="2 3">
    <name type="scientific">Cirrhinus mrigala</name>
    <name type="common">Mrigala</name>
    <dbReference type="NCBI Taxonomy" id="683832"/>
    <lineage>
        <taxon>Eukaryota</taxon>
        <taxon>Metazoa</taxon>
        <taxon>Chordata</taxon>
        <taxon>Craniata</taxon>
        <taxon>Vertebrata</taxon>
        <taxon>Euteleostomi</taxon>
        <taxon>Actinopterygii</taxon>
        <taxon>Neopterygii</taxon>
        <taxon>Teleostei</taxon>
        <taxon>Ostariophysi</taxon>
        <taxon>Cypriniformes</taxon>
        <taxon>Cyprinidae</taxon>
        <taxon>Labeoninae</taxon>
        <taxon>Labeonini</taxon>
        <taxon>Cirrhinus</taxon>
    </lineage>
</organism>
<reference evidence="2 3" key="1">
    <citation type="submission" date="2024-05" db="EMBL/GenBank/DDBJ databases">
        <title>Genome sequencing and assembly of Indian major carp, Cirrhinus mrigala (Hamilton, 1822).</title>
        <authorList>
            <person name="Mohindra V."/>
            <person name="Chowdhury L.M."/>
            <person name="Lal K."/>
            <person name="Jena J.K."/>
        </authorList>
    </citation>
    <scope>NUCLEOTIDE SEQUENCE [LARGE SCALE GENOMIC DNA]</scope>
    <source>
        <strain evidence="2">CM1030</strain>
        <tissue evidence="2">Blood</tissue>
    </source>
</reference>
<accession>A0ABD0MMG3</accession>
<dbReference type="EMBL" id="JAMKFB020000258">
    <property type="protein sequence ID" value="KAL0151084.1"/>
    <property type="molecule type" value="Genomic_DNA"/>
</dbReference>
<feature type="non-terminal residue" evidence="2">
    <location>
        <position position="1"/>
    </location>
</feature>
<evidence type="ECO:0000313" key="2">
    <source>
        <dbReference type="EMBL" id="KAL0151084.1"/>
    </source>
</evidence>
<gene>
    <name evidence="2" type="ORF">M9458_053597</name>
</gene>
<proteinExistence type="predicted"/>
<feature type="region of interest" description="Disordered" evidence="1">
    <location>
        <begin position="61"/>
        <end position="88"/>
    </location>
</feature>
<evidence type="ECO:0000313" key="3">
    <source>
        <dbReference type="Proteomes" id="UP001529510"/>
    </source>
</evidence>
<name>A0ABD0MMG3_CIRMR</name>
<feature type="compositionally biased region" description="Basic residues" evidence="1">
    <location>
        <begin position="73"/>
        <end position="88"/>
    </location>
</feature>
<evidence type="ECO:0000256" key="1">
    <source>
        <dbReference type="SAM" id="MobiDB-lite"/>
    </source>
</evidence>
<sequence>LQILTVCLPSGGPAATRRPHIHREEALDCGNLSANALKQRISAVQGRFHRRCTRICTNAERKHNTAASSSCSKTRRNPARKHEKQWCKRSSRVFPNDIKRKPPRSVYRQTQQACEITLACYRETLGG</sequence>
<dbReference type="AlphaFoldDB" id="A0ABD0MMG3"/>
<comment type="caution">
    <text evidence="2">The sequence shown here is derived from an EMBL/GenBank/DDBJ whole genome shotgun (WGS) entry which is preliminary data.</text>
</comment>